<name>A0ABZ1QCZ7_9ACTN</name>
<dbReference type="Pfam" id="PF20401">
    <property type="entry name" value="Rhomboid_2"/>
    <property type="match status" value="1"/>
</dbReference>
<dbReference type="Proteomes" id="UP001432312">
    <property type="component" value="Chromosome"/>
</dbReference>
<keyword evidence="3 5" id="KW-1133">Transmembrane helix</keyword>
<evidence type="ECO:0000313" key="6">
    <source>
        <dbReference type="EMBL" id="WUN80531.1"/>
    </source>
</evidence>
<feature type="transmembrane region" description="Helical" evidence="5">
    <location>
        <begin position="164"/>
        <end position="184"/>
    </location>
</feature>
<feature type="transmembrane region" description="Helical" evidence="5">
    <location>
        <begin position="25"/>
        <end position="44"/>
    </location>
</feature>
<evidence type="ECO:0000256" key="1">
    <source>
        <dbReference type="ARBA" id="ARBA00004141"/>
    </source>
</evidence>
<evidence type="ECO:0000256" key="3">
    <source>
        <dbReference type="ARBA" id="ARBA00022989"/>
    </source>
</evidence>
<evidence type="ECO:0008006" key="8">
    <source>
        <dbReference type="Google" id="ProtNLM"/>
    </source>
</evidence>
<reference evidence="6" key="1">
    <citation type="submission" date="2022-10" db="EMBL/GenBank/DDBJ databases">
        <title>The complete genomes of actinobacterial strains from the NBC collection.</title>
        <authorList>
            <person name="Joergensen T.S."/>
            <person name="Alvarez Arevalo M."/>
            <person name="Sterndorff E.B."/>
            <person name="Faurdal D."/>
            <person name="Vuksanovic O."/>
            <person name="Mourched A.-S."/>
            <person name="Charusanti P."/>
            <person name="Shaw S."/>
            <person name="Blin K."/>
            <person name="Weber T."/>
        </authorList>
    </citation>
    <scope>NUCLEOTIDE SEQUENCE</scope>
    <source>
        <strain evidence="6">NBC_00303</strain>
    </source>
</reference>
<evidence type="ECO:0000256" key="2">
    <source>
        <dbReference type="ARBA" id="ARBA00022692"/>
    </source>
</evidence>
<keyword evidence="7" id="KW-1185">Reference proteome</keyword>
<sequence>MSERTDPEPSRPLRSWIRSSPGTHIWLLIIAVTSIIVAIAPDQLDRVLLHRNSSNIHQLVQHPVRALISSAFWIANPASLALYAVLFEVLHAPVERWLGTLRWLVIVATAHVVATLISQKVLLTAIQDHRAPRSMTHVVDIGVSYGLAASIGVLTYRLPNPWRWFYLAGVIAFFGIPLATGGTFTDLGHAIALAVGLLSWPLTRHVVSRETSPHVKNRRVSRET</sequence>
<feature type="transmembrane region" description="Helical" evidence="5">
    <location>
        <begin position="138"/>
        <end position="158"/>
    </location>
</feature>
<proteinExistence type="predicted"/>
<gene>
    <name evidence="6" type="ORF">OHA91_19555</name>
</gene>
<protein>
    <recommendedName>
        <fullName evidence="8">Integral membrane protein</fullName>
    </recommendedName>
</protein>
<dbReference type="Gene3D" id="1.20.1540.10">
    <property type="entry name" value="Rhomboid-like"/>
    <property type="match status" value="1"/>
</dbReference>
<dbReference type="EMBL" id="CP108036">
    <property type="protein sequence ID" value="WUN80531.1"/>
    <property type="molecule type" value="Genomic_DNA"/>
</dbReference>
<feature type="transmembrane region" description="Helical" evidence="5">
    <location>
        <begin position="64"/>
        <end position="85"/>
    </location>
</feature>
<dbReference type="RefSeq" id="WP_328739664.1">
    <property type="nucleotide sequence ID" value="NZ_CP108036.1"/>
</dbReference>
<dbReference type="SUPFAM" id="SSF144091">
    <property type="entry name" value="Rhomboid-like"/>
    <property type="match status" value="1"/>
</dbReference>
<keyword evidence="2 5" id="KW-0812">Transmembrane</keyword>
<dbReference type="InterPro" id="IPR035952">
    <property type="entry name" value="Rhomboid-like_sf"/>
</dbReference>
<evidence type="ECO:0000313" key="7">
    <source>
        <dbReference type="Proteomes" id="UP001432312"/>
    </source>
</evidence>
<comment type="subcellular location">
    <subcellularLocation>
        <location evidence="1">Membrane</location>
        <topology evidence="1">Multi-pass membrane protein</topology>
    </subcellularLocation>
</comment>
<feature type="transmembrane region" description="Helical" evidence="5">
    <location>
        <begin position="97"/>
        <end position="117"/>
    </location>
</feature>
<organism evidence="6 7">
    <name type="scientific">Streptomyces erythrochromogenes</name>
    <dbReference type="NCBI Taxonomy" id="285574"/>
    <lineage>
        <taxon>Bacteria</taxon>
        <taxon>Bacillati</taxon>
        <taxon>Actinomycetota</taxon>
        <taxon>Actinomycetes</taxon>
        <taxon>Kitasatosporales</taxon>
        <taxon>Streptomycetaceae</taxon>
        <taxon>Streptomyces</taxon>
    </lineage>
</organism>
<keyword evidence="4 5" id="KW-0472">Membrane</keyword>
<dbReference type="InterPro" id="IPR046862">
    <property type="entry name" value="Rhomboid_2"/>
</dbReference>
<dbReference type="GeneID" id="95498277"/>
<evidence type="ECO:0000256" key="5">
    <source>
        <dbReference type="SAM" id="Phobius"/>
    </source>
</evidence>
<evidence type="ECO:0000256" key="4">
    <source>
        <dbReference type="ARBA" id="ARBA00023136"/>
    </source>
</evidence>
<accession>A0ABZ1QCZ7</accession>